<keyword evidence="4" id="KW-0547">Nucleotide-binding</keyword>
<dbReference type="InterPro" id="IPR003439">
    <property type="entry name" value="ABC_transporter-like_ATP-bd"/>
</dbReference>
<dbReference type="InterPro" id="IPR027417">
    <property type="entry name" value="P-loop_NTPase"/>
</dbReference>
<dbReference type="Pfam" id="PF00005">
    <property type="entry name" value="ABC_tran"/>
    <property type="match status" value="1"/>
</dbReference>
<dbReference type="Gene3D" id="3.40.50.300">
    <property type="entry name" value="P-loop containing nucleotide triphosphate hydrolases"/>
    <property type="match status" value="1"/>
</dbReference>
<dbReference type="InterPro" id="IPR013563">
    <property type="entry name" value="Oligopep_ABC_C"/>
</dbReference>
<name>A0ABT1LAE9_9HYPH</name>
<comment type="subcellular location">
    <subcellularLocation>
        <location evidence="1">Cell inner membrane</location>
        <topology evidence="1">Peripheral membrane protein</topology>
    </subcellularLocation>
</comment>
<evidence type="ECO:0000313" key="8">
    <source>
        <dbReference type="Proteomes" id="UP001205890"/>
    </source>
</evidence>
<proteinExistence type="inferred from homology"/>
<dbReference type="Pfam" id="PF08352">
    <property type="entry name" value="oligo_HPY"/>
    <property type="match status" value="1"/>
</dbReference>
<accession>A0ABT1LAE9</accession>
<dbReference type="InterPro" id="IPR003593">
    <property type="entry name" value="AAA+_ATPase"/>
</dbReference>
<feature type="domain" description="ABC transporter" evidence="6">
    <location>
        <begin position="8"/>
        <end position="252"/>
    </location>
</feature>
<evidence type="ECO:0000313" key="7">
    <source>
        <dbReference type="EMBL" id="MCP8938474.1"/>
    </source>
</evidence>
<keyword evidence="8" id="KW-1185">Reference proteome</keyword>
<keyword evidence="5 7" id="KW-0067">ATP-binding</keyword>
<dbReference type="InterPro" id="IPR017871">
    <property type="entry name" value="ABC_transporter-like_CS"/>
</dbReference>
<dbReference type="NCBIfam" id="TIGR01727">
    <property type="entry name" value="oligo_HPY"/>
    <property type="match status" value="1"/>
</dbReference>
<dbReference type="SUPFAM" id="SSF52540">
    <property type="entry name" value="P-loop containing nucleoside triphosphate hydrolases"/>
    <property type="match status" value="1"/>
</dbReference>
<dbReference type="EMBL" id="JANCLU010000006">
    <property type="protein sequence ID" value="MCP8938474.1"/>
    <property type="molecule type" value="Genomic_DNA"/>
</dbReference>
<dbReference type="PROSITE" id="PS00211">
    <property type="entry name" value="ABC_TRANSPORTER_1"/>
    <property type="match status" value="1"/>
</dbReference>
<evidence type="ECO:0000256" key="1">
    <source>
        <dbReference type="ARBA" id="ARBA00004417"/>
    </source>
</evidence>
<evidence type="ECO:0000256" key="2">
    <source>
        <dbReference type="ARBA" id="ARBA00005417"/>
    </source>
</evidence>
<dbReference type="Proteomes" id="UP001205890">
    <property type="component" value="Unassembled WGS sequence"/>
</dbReference>
<gene>
    <name evidence="7" type="ORF">NK718_08090</name>
</gene>
<dbReference type="InterPro" id="IPR050319">
    <property type="entry name" value="ABC_transp_ATP-bind"/>
</dbReference>
<organism evidence="7 8">
    <name type="scientific">Alsobacter ponti</name>
    <dbReference type="NCBI Taxonomy" id="2962936"/>
    <lineage>
        <taxon>Bacteria</taxon>
        <taxon>Pseudomonadati</taxon>
        <taxon>Pseudomonadota</taxon>
        <taxon>Alphaproteobacteria</taxon>
        <taxon>Hyphomicrobiales</taxon>
        <taxon>Alsobacteraceae</taxon>
        <taxon>Alsobacter</taxon>
    </lineage>
</organism>
<sequence>MTASSAVLTLDEVSKTFERKAGWRFPGSPKPRPALRAVDGVSFTIRPGETFGLVGESGCGKSTLARIVAGLMTPSGGVIRFGSGGEAKPRIQMIFQDPFSSLNARWSVGRIIAEPIRVHGLRRPEEIRDRVGELLTQVGLSPADAAKYPQEFSGGQCQRISIARALAGEPEFLILDEPTSALDVSVQAQILTLLRDLQARFGFASLFITHNLAVVRLIAQRTAVMYLGQIVEMNETEALFSHPRHPYTRMLIDAAPDLDLSDRELRPIEGEVTAGVIEPGLCRFEPRCPWARDDCRRTPCAEFRDGEGSYRCLYPL</sequence>
<comment type="caution">
    <text evidence="7">The sequence shown here is derived from an EMBL/GenBank/DDBJ whole genome shotgun (WGS) entry which is preliminary data.</text>
</comment>
<comment type="similarity">
    <text evidence="2">Belongs to the ABC transporter superfamily.</text>
</comment>
<evidence type="ECO:0000259" key="6">
    <source>
        <dbReference type="PROSITE" id="PS50893"/>
    </source>
</evidence>
<dbReference type="RefSeq" id="WP_254740441.1">
    <property type="nucleotide sequence ID" value="NZ_JANCLU010000006.1"/>
</dbReference>
<dbReference type="SMART" id="SM00382">
    <property type="entry name" value="AAA"/>
    <property type="match status" value="1"/>
</dbReference>
<evidence type="ECO:0000256" key="4">
    <source>
        <dbReference type="ARBA" id="ARBA00022741"/>
    </source>
</evidence>
<dbReference type="PANTHER" id="PTHR43776">
    <property type="entry name" value="TRANSPORT ATP-BINDING PROTEIN"/>
    <property type="match status" value="1"/>
</dbReference>
<dbReference type="PROSITE" id="PS50893">
    <property type="entry name" value="ABC_TRANSPORTER_2"/>
    <property type="match status" value="1"/>
</dbReference>
<evidence type="ECO:0000256" key="3">
    <source>
        <dbReference type="ARBA" id="ARBA00022448"/>
    </source>
</evidence>
<dbReference type="PANTHER" id="PTHR43776:SF7">
    <property type="entry name" value="D,D-DIPEPTIDE TRANSPORT ATP-BINDING PROTEIN DDPF-RELATED"/>
    <property type="match status" value="1"/>
</dbReference>
<dbReference type="GO" id="GO:0005524">
    <property type="term" value="F:ATP binding"/>
    <property type="evidence" value="ECO:0007669"/>
    <property type="project" value="UniProtKB-KW"/>
</dbReference>
<dbReference type="CDD" id="cd03257">
    <property type="entry name" value="ABC_NikE_OppD_transporters"/>
    <property type="match status" value="1"/>
</dbReference>
<keyword evidence="3" id="KW-0813">Transport</keyword>
<evidence type="ECO:0000256" key="5">
    <source>
        <dbReference type="ARBA" id="ARBA00022840"/>
    </source>
</evidence>
<protein>
    <submittedName>
        <fullName evidence="7">ATP-binding cassette domain-containing protein</fullName>
    </submittedName>
</protein>
<reference evidence="7 8" key="1">
    <citation type="submission" date="2022-07" db="EMBL/GenBank/DDBJ databases">
        <authorList>
            <person name="Li W.-J."/>
            <person name="Deng Q.-Q."/>
        </authorList>
    </citation>
    <scope>NUCLEOTIDE SEQUENCE [LARGE SCALE GENOMIC DNA]</scope>
    <source>
        <strain evidence="7 8">SYSU M60028</strain>
    </source>
</reference>